<dbReference type="AlphaFoldDB" id="B1WST5"/>
<dbReference type="PIRSF" id="PIRSF005578">
    <property type="entry name" value="TlyA"/>
    <property type="match status" value="1"/>
</dbReference>
<evidence type="ECO:0000256" key="3">
    <source>
        <dbReference type="PROSITE-ProRule" id="PRU00182"/>
    </source>
</evidence>
<dbReference type="CDD" id="cd00165">
    <property type="entry name" value="S4"/>
    <property type="match status" value="1"/>
</dbReference>
<evidence type="ECO:0000313" key="6">
    <source>
        <dbReference type="Proteomes" id="UP000001203"/>
    </source>
</evidence>
<dbReference type="SMART" id="SM00363">
    <property type="entry name" value="S4"/>
    <property type="match status" value="1"/>
</dbReference>
<dbReference type="RefSeq" id="WP_009546146.1">
    <property type="nucleotide sequence ID" value="NC_010546.1"/>
</dbReference>
<dbReference type="GO" id="GO:0008168">
    <property type="term" value="F:methyltransferase activity"/>
    <property type="evidence" value="ECO:0007669"/>
    <property type="project" value="InterPro"/>
</dbReference>
<evidence type="ECO:0000259" key="4">
    <source>
        <dbReference type="SMART" id="SM00363"/>
    </source>
</evidence>
<sequence length="270" mass="30282">MSKLRLDLLLVERNLCSSRQQAQRCIRAGEVKVNQRIIDKPGTEIEITADIELKQKPPYVSRGGLKLEKALKMFKIAVEGRICLDGGISTGGFTDCLLQAGAKQVYGVDVGYGQVAWSLRQDQRVILKERTNFRYLIPEELYQDNPKADLGVMDVSFISLTKVLEPLWNLLQEPREVILLIKPQFEVGRSRVGKKGVVRDPQDQSQAIYQVLQTAYTLGWFCCGLTVSPITGPAGNTEYLAWLRCDHGTQDYSLPIITELTIGNLTELIL</sequence>
<protein>
    <submittedName>
        <fullName evidence="5">Hemolysin A</fullName>
    </submittedName>
</protein>
<organism evidence="5 6">
    <name type="scientific">Crocosphaera subtropica (strain ATCC 51142 / BH68)</name>
    <name type="common">Cyanothece sp. (strain ATCC 51142)</name>
    <dbReference type="NCBI Taxonomy" id="43989"/>
    <lineage>
        <taxon>Bacteria</taxon>
        <taxon>Bacillati</taxon>
        <taxon>Cyanobacteriota</taxon>
        <taxon>Cyanophyceae</taxon>
        <taxon>Oscillatoriophycideae</taxon>
        <taxon>Chroococcales</taxon>
        <taxon>Aphanothecaceae</taxon>
        <taxon>Crocosphaera</taxon>
        <taxon>Crocosphaera subtropica</taxon>
    </lineage>
</organism>
<dbReference type="SUPFAM" id="SSF53335">
    <property type="entry name" value="S-adenosyl-L-methionine-dependent methyltransferases"/>
    <property type="match status" value="1"/>
</dbReference>
<comment type="similarity">
    <text evidence="2">Belongs to the TlyA family.</text>
</comment>
<dbReference type="GO" id="GO:0003723">
    <property type="term" value="F:RNA binding"/>
    <property type="evidence" value="ECO:0007669"/>
    <property type="project" value="UniProtKB-KW"/>
</dbReference>
<proteinExistence type="inferred from homology"/>
<dbReference type="Gene3D" id="3.10.290.10">
    <property type="entry name" value="RNA-binding S4 domain"/>
    <property type="match status" value="1"/>
</dbReference>
<dbReference type="SUPFAM" id="SSF55174">
    <property type="entry name" value="Alpha-L RNA-binding motif"/>
    <property type="match status" value="1"/>
</dbReference>
<feature type="domain" description="RNA-binding S4" evidence="4">
    <location>
        <begin position="4"/>
        <end position="68"/>
    </location>
</feature>
<reference evidence="5" key="1">
    <citation type="journal article" date="2008" name="Proc. Natl. Acad. Sci. U.S.A.">
        <title>The genome of Cyanothece 51142, a unicellular diazotrophic cyanobacterium important in the marine nitrogen cycle.</title>
        <authorList>
            <person name="Welsh E.A."/>
            <person name="Liberton M."/>
            <person name="Stoeckel J."/>
            <person name="Loh T."/>
            <person name="Elvitigala T."/>
            <person name="Wang C."/>
            <person name="Wollam A."/>
            <person name="Fulton R.S."/>
            <person name="Clifton S.W."/>
            <person name="Jacobs J.M."/>
            <person name="Aurora R."/>
            <person name="Ghosh B.K."/>
            <person name="Sherman L.A."/>
            <person name="Smith R.D."/>
            <person name="Wilson R.K."/>
            <person name="Pakrasi H.B."/>
        </authorList>
    </citation>
    <scope>NUCLEOTIDE SEQUENCE [LARGE SCALE GENOMIC DNA]</scope>
    <source>
        <strain evidence="5">ATCC 51142</strain>
    </source>
</reference>
<dbReference type="KEGG" id="cyt:cce_0914"/>
<dbReference type="PANTHER" id="PTHR32319:SF0">
    <property type="entry name" value="BACTERIAL HEMOLYSIN-LIKE PROTEIN"/>
    <property type="match status" value="1"/>
</dbReference>
<dbReference type="Pfam" id="PF01728">
    <property type="entry name" value="FtsJ"/>
    <property type="match status" value="1"/>
</dbReference>
<evidence type="ECO:0000256" key="1">
    <source>
        <dbReference type="ARBA" id="ARBA00022884"/>
    </source>
</evidence>
<dbReference type="InterPro" id="IPR047048">
    <property type="entry name" value="TlyA"/>
</dbReference>
<dbReference type="Gene3D" id="3.40.50.150">
    <property type="entry name" value="Vaccinia Virus protein VP39"/>
    <property type="match status" value="1"/>
</dbReference>
<dbReference type="NCBIfam" id="TIGR00478">
    <property type="entry name" value="tly"/>
    <property type="match status" value="1"/>
</dbReference>
<dbReference type="InterPro" id="IPR004538">
    <property type="entry name" value="Hemolysin_A/TlyA"/>
</dbReference>
<name>B1WST5_CROS5</name>
<dbReference type="OrthoDB" id="9784736at2"/>
<accession>B1WST5</accession>
<dbReference type="InterPro" id="IPR029063">
    <property type="entry name" value="SAM-dependent_MTases_sf"/>
</dbReference>
<gene>
    <name evidence="5" type="primary">tly</name>
    <name evidence="5" type="ordered locus">cce_0914</name>
</gene>
<dbReference type="Proteomes" id="UP000001203">
    <property type="component" value="Chromosome circular"/>
</dbReference>
<dbReference type="STRING" id="43989.cce_0914"/>
<dbReference type="PANTHER" id="PTHR32319">
    <property type="entry name" value="BACTERIAL HEMOLYSIN-LIKE PROTEIN"/>
    <property type="match status" value="1"/>
</dbReference>
<dbReference type="InterPro" id="IPR002942">
    <property type="entry name" value="S4_RNA-bd"/>
</dbReference>
<dbReference type="Pfam" id="PF01479">
    <property type="entry name" value="S4"/>
    <property type="match status" value="1"/>
</dbReference>
<dbReference type="InterPro" id="IPR002877">
    <property type="entry name" value="RNA_MeTrfase_FtsJ_dom"/>
</dbReference>
<evidence type="ECO:0000256" key="2">
    <source>
        <dbReference type="ARBA" id="ARBA00029460"/>
    </source>
</evidence>
<dbReference type="GO" id="GO:0032259">
    <property type="term" value="P:methylation"/>
    <property type="evidence" value="ECO:0007669"/>
    <property type="project" value="InterPro"/>
</dbReference>
<dbReference type="eggNOG" id="COG1189">
    <property type="taxonomic scope" value="Bacteria"/>
</dbReference>
<dbReference type="EMBL" id="CP000806">
    <property type="protein sequence ID" value="ACB50265.1"/>
    <property type="molecule type" value="Genomic_DNA"/>
</dbReference>
<dbReference type="HOGENOM" id="CLU_058015_3_0_3"/>
<keyword evidence="1 3" id="KW-0694">RNA-binding</keyword>
<dbReference type="InterPro" id="IPR036986">
    <property type="entry name" value="S4_RNA-bd_sf"/>
</dbReference>
<evidence type="ECO:0000313" key="5">
    <source>
        <dbReference type="EMBL" id="ACB50265.1"/>
    </source>
</evidence>
<keyword evidence="6" id="KW-1185">Reference proteome</keyword>
<dbReference type="PROSITE" id="PS50889">
    <property type="entry name" value="S4"/>
    <property type="match status" value="1"/>
</dbReference>